<protein>
    <submittedName>
        <fullName evidence="3">Amidohydrolase</fullName>
    </submittedName>
</protein>
<name>A0A7V8K647_9GAMM</name>
<dbReference type="RefSeq" id="WP_162312131.1">
    <property type="nucleotide sequence ID" value="NZ_JACHGU010000011.1"/>
</dbReference>
<sequence>MPRIRRLRYCLWIALALAPAAAGAQDRPADLAIVGGLLHDGGEHDRARVRDLVIGEGRVLAVGPDAARGYRAARTIDARGLAVAPGFIDPHTHPDRYIRADDPLQRRNLPWLFQGVTTLAIGVDGGGAVDIARQRAWFAEHGVGTHLVPYVGLGPVRRAVLGESARAPDAVELARMEALVAQAMCEGAFGLSTGLFYAPQSFAGTGEVVALARQAARRGGLYDTHQRDESSYGIGLLASTAEAIEIGRRAGLPMHFAHLKALGADVHGQAGALVRMIEDARAQGLRVTADQYPWLASGTRLSAALLPRWAEDGGRPALLRRLRDPLQSARIATEMRDNLRRRGGAEALLLTSAGQPWTGRTLAQMAAYWRVDAVEAALRIVRGDGLPGSRPAEAVASFNMDEDDLRLLMARPWMATSSDGSDGHPRQYASFPEKYARYVRGQGVLDLDAFIHRSTGLTASILGLRDRGRLVPGAWADVVVFDPDAYAPAADYLAPRVLSRGVRTLLVDGVPAIDDGQATAALAGRMLRHRPPEGACP</sequence>
<dbReference type="GO" id="GO:0005829">
    <property type="term" value="C:cytosol"/>
    <property type="evidence" value="ECO:0007669"/>
    <property type="project" value="TreeGrafter"/>
</dbReference>
<feature type="domain" description="Amidohydrolase 3" evidence="2">
    <location>
        <begin position="308"/>
        <end position="511"/>
    </location>
</feature>
<dbReference type="PANTHER" id="PTHR11647:SF1">
    <property type="entry name" value="COLLAPSIN RESPONSE MEDIATOR PROTEIN"/>
    <property type="match status" value="1"/>
</dbReference>
<dbReference type="EMBL" id="MWIP01000020">
    <property type="protein sequence ID" value="KAF1684941.1"/>
    <property type="molecule type" value="Genomic_DNA"/>
</dbReference>
<comment type="caution">
    <text evidence="3">The sequence shown here is derived from an EMBL/GenBank/DDBJ whole genome shotgun (WGS) entry which is preliminary data.</text>
</comment>
<evidence type="ECO:0000256" key="1">
    <source>
        <dbReference type="SAM" id="SignalP"/>
    </source>
</evidence>
<reference evidence="3 4" key="1">
    <citation type="submission" date="2017-10" db="EMBL/GenBank/DDBJ databases">
        <title>Whole genome sequencing of Pseudoxanthomonas broegbernensis DSM 12573(T).</title>
        <authorList>
            <person name="Kumar S."/>
            <person name="Bansal K."/>
            <person name="Kaur A."/>
            <person name="Patil P."/>
            <person name="Sharma S."/>
            <person name="Patil P.B."/>
        </authorList>
    </citation>
    <scope>NUCLEOTIDE SEQUENCE [LARGE SCALE GENOMIC DNA]</scope>
    <source>
        <strain evidence="3 4">DSM 12573</strain>
    </source>
</reference>
<dbReference type="Proteomes" id="UP000462066">
    <property type="component" value="Unassembled WGS sequence"/>
</dbReference>
<evidence type="ECO:0000313" key="4">
    <source>
        <dbReference type="Proteomes" id="UP000462066"/>
    </source>
</evidence>
<dbReference type="SUPFAM" id="SSF51556">
    <property type="entry name" value="Metallo-dependent hydrolases"/>
    <property type="match status" value="1"/>
</dbReference>
<organism evidence="3 4">
    <name type="scientific">Pseudoxanthomonas broegbernensis</name>
    <dbReference type="NCBI Taxonomy" id="83619"/>
    <lineage>
        <taxon>Bacteria</taxon>
        <taxon>Pseudomonadati</taxon>
        <taxon>Pseudomonadota</taxon>
        <taxon>Gammaproteobacteria</taxon>
        <taxon>Lysobacterales</taxon>
        <taxon>Lysobacteraceae</taxon>
        <taxon>Pseudoxanthomonas</taxon>
    </lineage>
</organism>
<feature type="chain" id="PRO_5030525569" evidence="1">
    <location>
        <begin position="25"/>
        <end position="537"/>
    </location>
</feature>
<gene>
    <name evidence="3" type="ORF">B1992_14005</name>
</gene>
<evidence type="ECO:0000259" key="2">
    <source>
        <dbReference type="Pfam" id="PF07969"/>
    </source>
</evidence>
<dbReference type="InterPro" id="IPR050378">
    <property type="entry name" value="Metallo-dep_Hydrolases_sf"/>
</dbReference>
<keyword evidence="4" id="KW-1185">Reference proteome</keyword>
<dbReference type="InterPro" id="IPR013108">
    <property type="entry name" value="Amidohydro_3"/>
</dbReference>
<evidence type="ECO:0000313" key="3">
    <source>
        <dbReference type="EMBL" id="KAF1684941.1"/>
    </source>
</evidence>
<dbReference type="GO" id="GO:0016812">
    <property type="term" value="F:hydrolase activity, acting on carbon-nitrogen (but not peptide) bonds, in cyclic amides"/>
    <property type="evidence" value="ECO:0007669"/>
    <property type="project" value="TreeGrafter"/>
</dbReference>
<dbReference type="InterPro" id="IPR032466">
    <property type="entry name" value="Metal_Hydrolase"/>
</dbReference>
<dbReference type="InterPro" id="IPR011059">
    <property type="entry name" value="Metal-dep_hydrolase_composite"/>
</dbReference>
<dbReference type="AlphaFoldDB" id="A0A7V8K647"/>
<accession>A0A7V8K647</accession>
<dbReference type="Pfam" id="PF07969">
    <property type="entry name" value="Amidohydro_3"/>
    <property type="match status" value="1"/>
</dbReference>
<proteinExistence type="predicted"/>
<dbReference type="PANTHER" id="PTHR11647">
    <property type="entry name" value="HYDRANTOINASE/DIHYDROPYRIMIDINASE FAMILY MEMBER"/>
    <property type="match status" value="1"/>
</dbReference>
<keyword evidence="1" id="KW-0732">Signal</keyword>
<keyword evidence="3" id="KW-0378">Hydrolase</keyword>
<feature type="signal peptide" evidence="1">
    <location>
        <begin position="1"/>
        <end position="24"/>
    </location>
</feature>
<dbReference type="Gene3D" id="3.20.20.140">
    <property type="entry name" value="Metal-dependent hydrolases"/>
    <property type="match status" value="2"/>
</dbReference>
<dbReference type="SUPFAM" id="SSF51338">
    <property type="entry name" value="Composite domain of metallo-dependent hydrolases"/>
    <property type="match status" value="1"/>
</dbReference>